<evidence type="ECO:0000313" key="3">
    <source>
        <dbReference type="EMBL" id="KAE9992370.1"/>
    </source>
</evidence>
<feature type="region of interest" description="Disordered" evidence="1">
    <location>
        <begin position="404"/>
        <end position="678"/>
    </location>
</feature>
<dbReference type="Pfam" id="PF24355">
    <property type="entry name" value="DUF7514"/>
    <property type="match status" value="1"/>
</dbReference>
<reference evidence="3 4" key="1">
    <citation type="submission" date="2019-07" db="EMBL/GenBank/DDBJ databases">
        <title>Venturia inaequalis Genome Resource.</title>
        <authorList>
            <person name="Lichtner F.J."/>
        </authorList>
    </citation>
    <scope>NUCLEOTIDE SEQUENCE [LARGE SCALE GENOMIC DNA]</scope>
    <source>
        <strain evidence="3 4">DMI_063113</strain>
    </source>
</reference>
<gene>
    <name evidence="3" type="ORF">EG327_009324</name>
</gene>
<keyword evidence="4" id="KW-1185">Reference proteome</keyword>
<proteinExistence type="predicted"/>
<name>A0A8H3VQS2_VENIN</name>
<protein>
    <recommendedName>
        <fullName evidence="2">DUF7514 domain-containing protein</fullName>
    </recommendedName>
</protein>
<evidence type="ECO:0000259" key="2">
    <source>
        <dbReference type="Pfam" id="PF24355"/>
    </source>
</evidence>
<feature type="domain" description="DUF7514" evidence="2">
    <location>
        <begin position="235"/>
        <end position="396"/>
    </location>
</feature>
<evidence type="ECO:0000313" key="4">
    <source>
        <dbReference type="Proteomes" id="UP000490939"/>
    </source>
</evidence>
<comment type="caution">
    <text evidence="3">The sequence shown here is derived from an EMBL/GenBank/DDBJ whole genome shotgun (WGS) entry which is preliminary data.</text>
</comment>
<feature type="compositionally biased region" description="Basic and acidic residues" evidence="1">
    <location>
        <begin position="445"/>
        <end position="478"/>
    </location>
</feature>
<sequence>MAHDRAPLPPGGQPVYGSGPSNTTPYPAYDEGYPDPRAYHSPNVEQPYFMDPSRSRSRANSIPRPYSNDLPYTQQAQPVYDAVDSAFDKTSAPTHVPDAVIQKITEQVRSQVINTLKKEGFAGAAATSASAYTFPPPPLQPFMPPQSPTTSTTNSISNSRNLHTPPSPHRRDSTRASTPDAPAQDPLFFESAQDFGKEDLSMRYGDRTEDVNRRPDPPRVHSGDEETVVEKMWQQLFDTRGEPTARLGQFLRGLALHLIEDYEPKKSLVISPTKLRQFYQDINVQEDTYPWTDIFRLPNASISKIYRELNCQHHFIQINPNDVPDIPALTPDGFQRWYTLMIQAHPQAEFDRLSIAVRDMPISNADDRKERFPKELSRRLLPKRDNDQVRQLLGAALQADGQIKIPKHTLFPPPPPQTQPSSFGERVRAPYSAQVPKESSQPSSCEDKDKKSFSMPIERERKPYTAKEGQGKTYKDDSSSTSSSTLKGDSSRRRAKSIVGDRDSVYSDPGLKTDNHQSSYSKSSARRRSPTRENGHTRPDGTVGDSSSSWHSSSTYKDDRSDDRYTRDSERPRDRDRDRDRSERDRERERDREIRDRERDARDREREAREREEEYARRAAEEEYRRAEEGRRFSRYEDNMGIGGEPLGRRPTTESSYSSNGYPSYPPPPVNGEARRYG</sequence>
<feature type="compositionally biased region" description="Low complexity" evidence="1">
    <location>
        <begin position="479"/>
        <end position="488"/>
    </location>
</feature>
<accession>A0A8H3VQS2</accession>
<feature type="region of interest" description="Disordered" evidence="1">
    <location>
        <begin position="132"/>
        <end position="186"/>
    </location>
</feature>
<dbReference type="OrthoDB" id="5413703at2759"/>
<dbReference type="InterPro" id="IPR055936">
    <property type="entry name" value="DUF7514"/>
</dbReference>
<feature type="compositionally biased region" description="Basic and acidic residues" evidence="1">
    <location>
        <begin position="556"/>
        <end position="638"/>
    </location>
</feature>
<feature type="compositionally biased region" description="Basic and acidic residues" evidence="1">
    <location>
        <begin position="530"/>
        <end position="539"/>
    </location>
</feature>
<feature type="region of interest" description="Disordered" evidence="1">
    <location>
        <begin position="1"/>
        <end position="72"/>
    </location>
</feature>
<dbReference type="EMBL" id="WNWR01000061">
    <property type="protein sequence ID" value="KAE9992370.1"/>
    <property type="molecule type" value="Genomic_DNA"/>
</dbReference>
<feature type="compositionally biased region" description="Low complexity" evidence="1">
    <location>
        <begin position="148"/>
        <end position="161"/>
    </location>
</feature>
<evidence type="ECO:0000256" key="1">
    <source>
        <dbReference type="SAM" id="MobiDB-lite"/>
    </source>
</evidence>
<dbReference type="Proteomes" id="UP000490939">
    <property type="component" value="Unassembled WGS sequence"/>
</dbReference>
<dbReference type="PANTHER" id="PTHR39611">
    <property type="entry name" value="HYDROXYPROLINE-RICH GLYCOPROTEIN DZ-HRGP-RELATED"/>
    <property type="match status" value="1"/>
</dbReference>
<organism evidence="3 4">
    <name type="scientific">Venturia inaequalis</name>
    <name type="common">Apple scab fungus</name>
    <dbReference type="NCBI Taxonomy" id="5025"/>
    <lineage>
        <taxon>Eukaryota</taxon>
        <taxon>Fungi</taxon>
        <taxon>Dikarya</taxon>
        <taxon>Ascomycota</taxon>
        <taxon>Pezizomycotina</taxon>
        <taxon>Dothideomycetes</taxon>
        <taxon>Pleosporomycetidae</taxon>
        <taxon>Venturiales</taxon>
        <taxon>Venturiaceae</taxon>
        <taxon>Venturia</taxon>
    </lineage>
</organism>
<feature type="compositionally biased region" description="Basic and acidic residues" evidence="1">
    <location>
        <begin position="203"/>
        <end position="224"/>
    </location>
</feature>
<feature type="compositionally biased region" description="Low complexity" evidence="1">
    <location>
        <begin position="546"/>
        <end position="555"/>
    </location>
</feature>
<dbReference type="AlphaFoldDB" id="A0A8H3VQS2"/>
<dbReference type="PANTHER" id="PTHR39611:SF1">
    <property type="entry name" value="HYDROXYPROLINE-RICH GLYCOPROTEIN DZ-HRGP"/>
    <property type="match status" value="1"/>
</dbReference>
<feature type="region of interest" description="Disordered" evidence="1">
    <location>
        <begin position="203"/>
        <end position="225"/>
    </location>
</feature>
<feature type="compositionally biased region" description="Pro residues" evidence="1">
    <location>
        <begin position="134"/>
        <end position="147"/>
    </location>
</feature>
<feature type="compositionally biased region" description="Basic and acidic residues" evidence="1">
    <location>
        <begin position="499"/>
        <end position="515"/>
    </location>
</feature>